<dbReference type="SMART" id="SM00369">
    <property type="entry name" value="LRR_TYP"/>
    <property type="match status" value="6"/>
</dbReference>
<dbReference type="Pfam" id="PF00560">
    <property type="entry name" value="LRR_1"/>
    <property type="match status" value="6"/>
</dbReference>
<dbReference type="Gene3D" id="3.80.10.10">
    <property type="entry name" value="Ribonuclease Inhibitor"/>
    <property type="match status" value="2"/>
</dbReference>
<proteinExistence type="predicted"/>
<keyword evidence="4" id="KW-1185">Reference proteome</keyword>
<evidence type="ECO:0000313" key="5">
    <source>
        <dbReference type="RefSeq" id="XP_022717797.1"/>
    </source>
</evidence>
<name>A0A6P5WQ00_DURZI</name>
<reference evidence="5" key="1">
    <citation type="submission" date="2025-08" db="UniProtKB">
        <authorList>
            <consortium name="RefSeq"/>
        </authorList>
    </citation>
    <scope>IDENTIFICATION</scope>
    <source>
        <tissue evidence="5">Fruit stalk</tissue>
    </source>
</reference>
<accession>A0A6P5WQ00</accession>
<gene>
    <name evidence="5" type="primary">LOC111276296</name>
</gene>
<dbReference type="InterPro" id="IPR025724">
    <property type="entry name" value="GAG-pre-integrase_dom"/>
</dbReference>
<sequence>MEFLVDRATEEYEPMRLEFPYEDLITICQLEKEEHGEKCWRMYFDGAIDALGQGIRPMVTVIKAYMKKFEGVKLSCVSRTANRAADCIAVQARHGMSFSSWDNAPPLTGFCDPSFFGVIVTRLYFDDNNFKGFIPSTLGNLSKLKTLSLHNNNLKGPIPAAVGNLSNLKWNVDFRTNNFITGHLSSGIFDHLPKLRALSLTWNQISGRIPNSLFKCKELVYLSLHNNSLEGSLPIEIGNLTMLNKLSLYGNNLKVNTIEDDASANLWHKRLAHMIEKELQVLARQSLIPLTKGNLDQLQVLVLRSNRFYGLDNSKVTSSFTHLRVIDLSHNHFSGYLPMKFFENLHAIREGYEKKVKPEYMIDASADGIAYYIQSVSFTAKGLETEFQEMLTTWTVIDFSSNQFMGEIPKALGELHSLVVLNLSHNSLTGPIPSSLAICQSLNHWISHRISKKEKFQYS</sequence>
<keyword evidence="2" id="KW-0677">Repeat</keyword>
<organism evidence="4 5">
    <name type="scientific">Durio zibethinus</name>
    <name type="common">Durian</name>
    <dbReference type="NCBI Taxonomy" id="66656"/>
    <lineage>
        <taxon>Eukaryota</taxon>
        <taxon>Viridiplantae</taxon>
        <taxon>Streptophyta</taxon>
        <taxon>Embryophyta</taxon>
        <taxon>Tracheophyta</taxon>
        <taxon>Spermatophyta</taxon>
        <taxon>Magnoliopsida</taxon>
        <taxon>eudicotyledons</taxon>
        <taxon>Gunneridae</taxon>
        <taxon>Pentapetalae</taxon>
        <taxon>rosids</taxon>
        <taxon>malvids</taxon>
        <taxon>Malvales</taxon>
        <taxon>Malvaceae</taxon>
        <taxon>Helicteroideae</taxon>
        <taxon>Durio</taxon>
    </lineage>
</organism>
<dbReference type="Pfam" id="PF13976">
    <property type="entry name" value="gag_pre-integrs"/>
    <property type="match status" value="1"/>
</dbReference>
<dbReference type="KEGG" id="dzi:111276296"/>
<evidence type="ECO:0000259" key="3">
    <source>
        <dbReference type="Pfam" id="PF13976"/>
    </source>
</evidence>
<dbReference type="PANTHER" id="PTHR48065:SF70">
    <property type="entry name" value="RECEPTOR-LIKE PROTEIN 12"/>
    <property type="match status" value="1"/>
</dbReference>
<evidence type="ECO:0000256" key="1">
    <source>
        <dbReference type="ARBA" id="ARBA00022614"/>
    </source>
</evidence>
<dbReference type="InterPro" id="IPR003591">
    <property type="entry name" value="Leu-rich_rpt_typical-subtyp"/>
</dbReference>
<dbReference type="RefSeq" id="XP_022717797.1">
    <property type="nucleotide sequence ID" value="XM_022862062.1"/>
</dbReference>
<dbReference type="Proteomes" id="UP000515121">
    <property type="component" value="Unplaced"/>
</dbReference>
<dbReference type="AlphaFoldDB" id="A0A6P5WQ00"/>
<evidence type="ECO:0000313" key="4">
    <source>
        <dbReference type="Proteomes" id="UP000515121"/>
    </source>
</evidence>
<dbReference type="OrthoDB" id="1434865at2759"/>
<dbReference type="SUPFAM" id="SSF52058">
    <property type="entry name" value="L domain-like"/>
    <property type="match status" value="1"/>
</dbReference>
<keyword evidence="1" id="KW-0433">Leucine-rich repeat</keyword>
<evidence type="ECO:0000256" key="2">
    <source>
        <dbReference type="ARBA" id="ARBA00022737"/>
    </source>
</evidence>
<dbReference type="InterPro" id="IPR001611">
    <property type="entry name" value="Leu-rich_rpt"/>
</dbReference>
<protein>
    <submittedName>
        <fullName evidence="5">Receptor-like protein 12</fullName>
    </submittedName>
</protein>
<dbReference type="InterPro" id="IPR032675">
    <property type="entry name" value="LRR_dom_sf"/>
</dbReference>
<feature type="domain" description="GAG-pre-integrase" evidence="3">
    <location>
        <begin position="255"/>
        <end position="292"/>
    </location>
</feature>
<dbReference type="PANTHER" id="PTHR48065">
    <property type="entry name" value="OS10G0469600 PROTEIN"/>
    <property type="match status" value="1"/>
</dbReference>
<dbReference type="GeneID" id="111276296"/>